<dbReference type="AlphaFoldDB" id="X5LY99"/>
<name>X5LY99_BARHN</name>
<dbReference type="Proteomes" id="UP000019801">
    <property type="component" value="Chromosome I"/>
</dbReference>
<dbReference type="PATRIC" id="fig|38323.4.peg.163"/>
<reference evidence="2" key="1">
    <citation type="submission" date="2013-11" db="EMBL/GenBank/DDBJ databases">
        <title>Genome sequencing of Bartonella spp. isolated from human blood.</title>
        <authorList>
            <person name="Raoult D."/>
        </authorList>
    </citation>
    <scope>NUCLEOTIDE SEQUENCE</scope>
    <source>
        <strain evidence="2">BM1374165</strain>
    </source>
</reference>
<dbReference type="EMBL" id="HG969191">
    <property type="protein sequence ID" value="CDO46172.1"/>
    <property type="molecule type" value="Genomic_DNA"/>
</dbReference>
<accession>X5LY99</accession>
<sequence length="56" mass="6342">MAFKERGIFTAILVKINEFFGFWGGHKFLWTVMGIKAIRLEFRRGGGKAVLSGDVH</sequence>
<evidence type="ECO:0000313" key="1">
    <source>
        <dbReference type="EMBL" id="CDO46172.1"/>
    </source>
</evidence>
<evidence type="ECO:0000313" key="2">
    <source>
        <dbReference type="Proteomes" id="UP000019801"/>
    </source>
</evidence>
<gene>
    <name evidence="1" type="ORF">BM1374165_00146</name>
</gene>
<protein>
    <submittedName>
        <fullName evidence="1">Uncharacterized protein</fullName>
    </submittedName>
</protein>
<organism evidence="1 2">
    <name type="scientific">Bartonella henselae</name>
    <name type="common">Rochalimaea henselae</name>
    <dbReference type="NCBI Taxonomy" id="38323"/>
    <lineage>
        <taxon>Bacteria</taxon>
        <taxon>Pseudomonadati</taxon>
        <taxon>Pseudomonadota</taxon>
        <taxon>Alphaproteobacteria</taxon>
        <taxon>Hyphomicrobiales</taxon>
        <taxon>Bartonellaceae</taxon>
        <taxon>Bartonella</taxon>
    </lineage>
</organism>
<dbReference type="RefSeq" id="WP_155265926.1">
    <property type="nucleotide sequence ID" value="NZ_CACVBK010000001.1"/>
</dbReference>
<proteinExistence type="predicted"/>
<dbReference type="KEGG" id="bhs:BM1374165_00146"/>